<evidence type="ECO:0000256" key="3">
    <source>
        <dbReference type="SAM" id="MobiDB-lite"/>
    </source>
</evidence>
<dbReference type="GO" id="GO:0005930">
    <property type="term" value="C:axoneme"/>
    <property type="evidence" value="ECO:0007669"/>
    <property type="project" value="TreeGrafter"/>
</dbReference>
<dbReference type="AlphaFoldDB" id="A0A3B4D5E5"/>
<dbReference type="STRING" id="42514.ENSPNAP00000019577"/>
<sequence>MDSQNTLDSFEDNRMRESEQSPLSHHRDRKDSDSSFQPGKQNGKFHEDVESSSLDRARTRTREPKQDPDQDRISEGEHSSASFYSDDYENVSQSERSFSPQSPLLSAHRAGRARRVSSSPLHRTGVRKGVPRRPGPQAYHPQQRSSGFRSQSISKDTPPKDLDLVTKRLLSARLLKISELKNALSELRVHADELQRENRLLRQLQLRHEKALQRYSDTESEISQLISRHNNETHALRERLRRSQERERTAERSYREADAQLQRCRSQLQKLQQLADDQNLGEREELSRKLTHAQAKAQESERRVKELEKNMELNNGSFQRQLASERRKTHEALQEAQTLREEVERLSAKLKEKERELDARNIYANRILRTTSKKESENFTKRKGPLRNSSKAVQTEERAASLDFPSPPPAITDGSELPPDDHADDYLSLKVRRPTLNQNRRIKKQELQSSEQRQKEAEEWRIQEMERERERARARETEHAFAREREKEKESERLREKERKLEKEKERHMAEKQRADQEFNSDEEKGTSQRDEWDRGEGNSKRRSQYQSEEEKRKPREQVEEEQWMREQEIQANQERAEDERRRKEQLLAKMHEIDMQAQGQDSDFFSDETGSLRSPPRLSEPQNQNASIFSFTQPEEGLSTPGAGKRGGALRVQRTNQDLDFAFGSYEPSFGKPAPRAGHGHHNQSQTYGQLPGEEDTGLDLNGLVKERKSNLMQQLFGSTASSPPPDPSRKMELLSSPSTPKPISGVLSGRRRDVETPNRLNDSTLSFSKSVLQVSESRPAVRAITSFDDDIEEVTL</sequence>
<keyword evidence="6" id="KW-1185">Reference proteome</keyword>
<dbReference type="GeneTree" id="ENSGT00560000077266"/>
<reference evidence="5 6" key="1">
    <citation type="submission" date="2020-10" db="EMBL/GenBank/DDBJ databases">
        <title>Pygocentrus nattereri (red-bellied piranha) genome, fPygNat1, primary haplotype.</title>
        <authorList>
            <person name="Myers G."/>
            <person name="Meyer A."/>
            <person name="Karagic N."/>
            <person name="Pippel M."/>
            <person name="Winkler S."/>
            <person name="Tracey A."/>
            <person name="Wood J."/>
            <person name="Formenti G."/>
            <person name="Howe K."/>
            <person name="Fedrigo O."/>
            <person name="Jarvis E.D."/>
        </authorList>
    </citation>
    <scope>NUCLEOTIDE SEQUENCE [LARGE SCALE GENOMIC DNA]</scope>
</reference>
<dbReference type="GeneID" id="108433073"/>
<dbReference type="PANTHER" id="PTHR16650">
    <property type="entry name" value="C21ORF13-RELATED"/>
    <property type="match status" value="1"/>
</dbReference>
<dbReference type="GO" id="GO:0035845">
    <property type="term" value="P:photoreceptor cell outer segment organization"/>
    <property type="evidence" value="ECO:0007669"/>
    <property type="project" value="Ensembl"/>
</dbReference>
<dbReference type="GO" id="GO:0045494">
    <property type="term" value="P:photoreceptor cell maintenance"/>
    <property type="evidence" value="ECO:0007669"/>
    <property type="project" value="Ensembl"/>
</dbReference>
<accession>A0A3B4D5E5</accession>
<dbReference type="Proteomes" id="UP001501920">
    <property type="component" value="Chromosome 9"/>
</dbReference>
<dbReference type="PANTHER" id="PTHR16650:SF10">
    <property type="entry name" value="LEBERCILIN"/>
    <property type="match status" value="1"/>
</dbReference>
<dbReference type="InterPro" id="IPR028933">
    <property type="entry name" value="Lebercilin_dom"/>
</dbReference>
<feature type="domain" description="Lebercilin" evidence="4">
    <location>
        <begin position="165"/>
        <end position="357"/>
    </location>
</feature>
<evidence type="ECO:0000259" key="4">
    <source>
        <dbReference type="Pfam" id="PF15619"/>
    </source>
</evidence>
<evidence type="ECO:0000313" key="6">
    <source>
        <dbReference type="Proteomes" id="UP001501920"/>
    </source>
</evidence>
<evidence type="ECO:0000256" key="1">
    <source>
        <dbReference type="ARBA" id="ARBA00010229"/>
    </source>
</evidence>
<reference evidence="5" key="3">
    <citation type="submission" date="2025-09" db="UniProtKB">
        <authorList>
            <consortium name="Ensembl"/>
        </authorList>
    </citation>
    <scope>IDENTIFICATION</scope>
</reference>
<dbReference type="Pfam" id="PF15619">
    <property type="entry name" value="Lebercilin"/>
    <property type="match status" value="1"/>
</dbReference>
<proteinExistence type="inferred from homology"/>
<feature type="compositionally biased region" description="Basic and acidic residues" evidence="3">
    <location>
        <begin position="549"/>
        <end position="595"/>
    </location>
</feature>
<dbReference type="OrthoDB" id="2123794at2759"/>
<feature type="region of interest" description="Disordered" evidence="3">
    <location>
        <begin position="374"/>
        <end position="764"/>
    </location>
</feature>
<comment type="similarity">
    <text evidence="1">Belongs to the LCA5 family.</text>
</comment>
<reference evidence="5" key="2">
    <citation type="submission" date="2025-08" db="UniProtKB">
        <authorList>
            <consortium name="Ensembl"/>
        </authorList>
    </citation>
    <scope>IDENTIFICATION</scope>
</reference>
<feature type="compositionally biased region" description="Basic and acidic residues" evidence="3">
    <location>
        <begin position="452"/>
        <end position="540"/>
    </location>
</feature>
<keyword evidence="2" id="KW-0175">Coiled coil</keyword>
<evidence type="ECO:0000313" key="5">
    <source>
        <dbReference type="Ensembl" id="ENSPNAP00000019577.2"/>
    </source>
</evidence>
<feature type="compositionally biased region" description="Basic and acidic residues" evidence="3">
    <location>
        <begin position="44"/>
        <end position="78"/>
    </location>
</feature>
<feature type="region of interest" description="Disordered" evidence="3">
    <location>
        <begin position="276"/>
        <end position="303"/>
    </location>
</feature>
<feature type="region of interest" description="Disordered" evidence="3">
    <location>
        <begin position="1"/>
        <end position="160"/>
    </location>
</feature>
<dbReference type="GO" id="GO:0042073">
    <property type="term" value="P:intraciliary transport"/>
    <property type="evidence" value="ECO:0007669"/>
    <property type="project" value="TreeGrafter"/>
</dbReference>
<feature type="compositionally biased region" description="Polar residues" evidence="3">
    <location>
        <begin position="140"/>
        <end position="155"/>
    </location>
</feature>
<feature type="compositionally biased region" description="Polar residues" evidence="3">
    <location>
        <begin position="621"/>
        <end position="634"/>
    </location>
</feature>
<gene>
    <name evidence="5" type="primary">LCA5</name>
</gene>
<feature type="compositionally biased region" description="Polar residues" evidence="3">
    <location>
        <begin position="90"/>
        <end position="104"/>
    </location>
</feature>
<protein>
    <recommendedName>
        <fullName evidence="4">Lebercilin domain-containing protein</fullName>
    </recommendedName>
</protein>
<feature type="compositionally biased region" description="Polar residues" evidence="3">
    <location>
        <begin position="598"/>
        <end position="613"/>
    </location>
</feature>
<feature type="compositionally biased region" description="Polar residues" evidence="3">
    <location>
        <begin position="712"/>
        <end position="723"/>
    </location>
</feature>
<dbReference type="OMA" id="YQIQNID"/>
<dbReference type="Ensembl" id="ENSPNAT00000029470.2">
    <property type="protein sequence ID" value="ENSPNAP00000019577.2"/>
    <property type="gene ID" value="ENSPNAG00000026203.2"/>
</dbReference>
<evidence type="ECO:0000256" key="2">
    <source>
        <dbReference type="ARBA" id="ARBA00023054"/>
    </source>
</evidence>
<organism evidence="5 6">
    <name type="scientific">Pygocentrus nattereri</name>
    <name type="common">Red-bellied piranha</name>
    <dbReference type="NCBI Taxonomy" id="42514"/>
    <lineage>
        <taxon>Eukaryota</taxon>
        <taxon>Metazoa</taxon>
        <taxon>Chordata</taxon>
        <taxon>Craniata</taxon>
        <taxon>Vertebrata</taxon>
        <taxon>Euteleostomi</taxon>
        <taxon>Actinopterygii</taxon>
        <taxon>Neopterygii</taxon>
        <taxon>Teleostei</taxon>
        <taxon>Ostariophysi</taxon>
        <taxon>Characiformes</taxon>
        <taxon>Characoidei</taxon>
        <taxon>Pygocentrus</taxon>
    </lineage>
</organism>
<dbReference type="InterPro" id="IPR026188">
    <property type="entry name" value="Lebercilin-like"/>
</dbReference>
<name>A0A3B4D5E5_PYGNA</name>
<dbReference type="RefSeq" id="XP_017562871.2">
    <property type="nucleotide sequence ID" value="XM_017707382.2"/>
</dbReference>
<feature type="region of interest" description="Disordered" evidence="3">
    <location>
        <begin position="233"/>
        <end position="258"/>
    </location>
</feature>